<dbReference type="InterPro" id="IPR021710">
    <property type="entry name" value="DUF3293"/>
</dbReference>
<dbReference type="Proteomes" id="UP000679575">
    <property type="component" value="Chromosome"/>
</dbReference>
<organism evidence="1 2">
    <name type="scientific">Shewanella yunxiaonensis</name>
    <dbReference type="NCBI Taxonomy" id="2829809"/>
    <lineage>
        <taxon>Bacteria</taxon>
        <taxon>Pseudomonadati</taxon>
        <taxon>Pseudomonadota</taxon>
        <taxon>Gammaproteobacteria</taxon>
        <taxon>Alteromonadales</taxon>
        <taxon>Shewanellaceae</taxon>
        <taxon>Shewanella</taxon>
    </lineage>
</organism>
<reference evidence="1 2" key="1">
    <citation type="submission" date="2021-04" db="EMBL/GenBank/DDBJ databases">
        <title>Novel species identification of genus Shewanella.</title>
        <authorList>
            <person name="Liu G."/>
        </authorList>
    </citation>
    <scope>NUCLEOTIDE SEQUENCE [LARGE SCALE GENOMIC DNA]</scope>
    <source>
        <strain evidence="1 2">FJAT-54481</strain>
    </source>
</reference>
<dbReference type="RefSeq" id="WP_212594302.1">
    <property type="nucleotide sequence ID" value="NZ_CP073587.1"/>
</dbReference>
<protein>
    <submittedName>
        <fullName evidence="1">DUF3293 domain-containing protein</fullName>
    </submittedName>
</protein>
<evidence type="ECO:0000313" key="2">
    <source>
        <dbReference type="Proteomes" id="UP000679575"/>
    </source>
</evidence>
<keyword evidence="2" id="KW-1185">Reference proteome</keyword>
<sequence>MNDGLEQLWQHYLDCCFLLTQPLSSALPFAIITAHNPQGQELEPCQNRLLDRALQRDIEQLLVPYRVIIGTAPDHSHMEKSWVLFVSREQASELASKYQQNAYYYVQEDVLYLVSCRDSRQTETMGPFSQRVHIVSELPEFCD</sequence>
<dbReference type="EMBL" id="CP073587">
    <property type="protein sequence ID" value="QUN05267.1"/>
    <property type="molecule type" value="Genomic_DNA"/>
</dbReference>
<accession>A0ABX7YRB0</accession>
<name>A0ABX7YRB0_9GAMM</name>
<dbReference type="Pfam" id="PF11697">
    <property type="entry name" value="DUF3293"/>
    <property type="match status" value="1"/>
</dbReference>
<proteinExistence type="predicted"/>
<evidence type="ECO:0000313" key="1">
    <source>
        <dbReference type="EMBL" id="QUN05267.1"/>
    </source>
</evidence>
<gene>
    <name evidence="1" type="ORF">KDN34_13840</name>
</gene>